<keyword evidence="6 8" id="KW-0472">Membrane</keyword>
<dbReference type="InterPro" id="IPR004680">
    <property type="entry name" value="Cit_transptr-like_dom"/>
</dbReference>
<dbReference type="PaxDb" id="2903-EOD15873"/>
<proteinExistence type="predicted"/>
<feature type="transmembrane region" description="Helical" evidence="8">
    <location>
        <begin position="159"/>
        <end position="179"/>
    </location>
</feature>
<dbReference type="RefSeq" id="XP_005768302.1">
    <property type="nucleotide sequence ID" value="XM_005768245.1"/>
</dbReference>
<dbReference type="KEGG" id="ehx:EMIHUDRAFT_119200"/>
<evidence type="ECO:0000313" key="10">
    <source>
        <dbReference type="EnsemblProtists" id="EOD15873"/>
    </source>
</evidence>
<keyword evidence="4 8" id="KW-0812">Transmembrane</keyword>
<feature type="compositionally biased region" description="Basic residues" evidence="7">
    <location>
        <begin position="1"/>
        <end position="11"/>
    </location>
</feature>
<keyword evidence="5 8" id="KW-1133">Transmembrane helix</keyword>
<dbReference type="GO" id="GO:0005886">
    <property type="term" value="C:plasma membrane"/>
    <property type="evidence" value="ECO:0007669"/>
    <property type="project" value="UniProtKB-SubCell"/>
</dbReference>
<dbReference type="STRING" id="2903.R1C029"/>
<keyword evidence="3" id="KW-1003">Cell membrane</keyword>
<dbReference type="AlphaFoldDB" id="A0A0D3IX88"/>
<evidence type="ECO:0000256" key="2">
    <source>
        <dbReference type="ARBA" id="ARBA00022448"/>
    </source>
</evidence>
<dbReference type="KEGG" id="ehx:EMIHUDRAFT_226323"/>
<comment type="subcellular location">
    <subcellularLocation>
        <location evidence="1">Cell membrane</location>
        <topology evidence="1">Multi-pass membrane protein</topology>
    </subcellularLocation>
</comment>
<dbReference type="EnsemblProtists" id="EOD15873">
    <property type="protein sequence ID" value="EOD15873"/>
    <property type="gene ID" value="EMIHUDRAFT_119200"/>
</dbReference>
<evidence type="ECO:0000256" key="6">
    <source>
        <dbReference type="ARBA" id="ARBA00023136"/>
    </source>
</evidence>
<evidence type="ECO:0000313" key="11">
    <source>
        <dbReference type="Proteomes" id="UP000013827"/>
    </source>
</evidence>
<organism evidence="10 11">
    <name type="scientific">Emiliania huxleyi (strain CCMP1516)</name>
    <dbReference type="NCBI Taxonomy" id="280463"/>
    <lineage>
        <taxon>Eukaryota</taxon>
        <taxon>Haptista</taxon>
        <taxon>Haptophyta</taxon>
        <taxon>Prymnesiophyceae</taxon>
        <taxon>Isochrysidales</taxon>
        <taxon>Noelaerhabdaceae</taxon>
        <taxon>Emiliania</taxon>
    </lineage>
</organism>
<dbReference type="EnsemblProtists" id="EOD36544">
    <property type="protein sequence ID" value="EOD36544"/>
    <property type="gene ID" value="EMIHUDRAFT_226323"/>
</dbReference>
<feature type="domain" description="Citrate transporter-like" evidence="9">
    <location>
        <begin position="64"/>
        <end position="209"/>
    </location>
</feature>
<feature type="region of interest" description="Disordered" evidence="7">
    <location>
        <begin position="1"/>
        <end position="29"/>
    </location>
</feature>
<evidence type="ECO:0000256" key="3">
    <source>
        <dbReference type="ARBA" id="ARBA00022475"/>
    </source>
</evidence>
<protein>
    <recommendedName>
        <fullName evidence="9">Citrate transporter-like domain-containing protein</fullName>
    </recommendedName>
</protein>
<reference evidence="10" key="2">
    <citation type="submission" date="2024-10" db="UniProtKB">
        <authorList>
            <consortium name="EnsemblProtists"/>
        </authorList>
    </citation>
    <scope>IDENTIFICATION</scope>
</reference>
<dbReference type="HOGENOM" id="CLU_1100219_0_0_1"/>
<evidence type="ECO:0000256" key="5">
    <source>
        <dbReference type="ARBA" id="ARBA00022989"/>
    </source>
</evidence>
<dbReference type="PANTHER" id="PTHR43302:SF5">
    <property type="entry name" value="TRANSPORTER ARSB-RELATED"/>
    <property type="match status" value="1"/>
</dbReference>
<dbReference type="eggNOG" id="KOG2639">
    <property type="taxonomic scope" value="Eukaryota"/>
</dbReference>
<keyword evidence="2" id="KW-0813">Transport</keyword>
<evidence type="ECO:0000259" key="9">
    <source>
        <dbReference type="Pfam" id="PF03600"/>
    </source>
</evidence>
<feature type="transmembrane region" description="Helical" evidence="8">
    <location>
        <begin position="199"/>
        <end position="224"/>
    </location>
</feature>
<feature type="transmembrane region" description="Helical" evidence="8">
    <location>
        <begin position="114"/>
        <end position="134"/>
    </location>
</feature>
<dbReference type="Proteomes" id="UP000013827">
    <property type="component" value="Unassembled WGS sequence"/>
</dbReference>
<dbReference type="GeneID" id="17262020"/>
<reference evidence="11" key="1">
    <citation type="journal article" date="2013" name="Nature">
        <title>Pan genome of the phytoplankton Emiliania underpins its global distribution.</title>
        <authorList>
            <person name="Read B.A."/>
            <person name="Kegel J."/>
            <person name="Klute M.J."/>
            <person name="Kuo A."/>
            <person name="Lefebvre S.C."/>
            <person name="Maumus F."/>
            <person name="Mayer C."/>
            <person name="Miller J."/>
            <person name="Monier A."/>
            <person name="Salamov A."/>
            <person name="Young J."/>
            <person name="Aguilar M."/>
            <person name="Claverie J.M."/>
            <person name="Frickenhaus S."/>
            <person name="Gonzalez K."/>
            <person name="Herman E.K."/>
            <person name="Lin Y.C."/>
            <person name="Napier J."/>
            <person name="Ogata H."/>
            <person name="Sarno A.F."/>
            <person name="Shmutz J."/>
            <person name="Schroeder D."/>
            <person name="de Vargas C."/>
            <person name="Verret F."/>
            <person name="von Dassow P."/>
            <person name="Valentin K."/>
            <person name="Van de Peer Y."/>
            <person name="Wheeler G."/>
            <person name="Dacks J.B."/>
            <person name="Delwiche C.F."/>
            <person name="Dyhrman S.T."/>
            <person name="Glockner G."/>
            <person name="John U."/>
            <person name="Richards T."/>
            <person name="Worden A.Z."/>
            <person name="Zhang X."/>
            <person name="Grigoriev I.V."/>
            <person name="Allen A.E."/>
            <person name="Bidle K."/>
            <person name="Borodovsky M."/>
            <person name="Bowler C."/>
            <person name="Brownlee C."/>
            <person name="Cock J.M."/>
            <person name="Elias M."/>
            <person name="Gladyshev V.N."/>
            <person name="Groth M."/>
            <person name="Guda C."/>
            <person name="Hadaegh A."/>
            <person name="Iglesias-Rodriguez M.D."/>
            <person name="Jenkins J."/>
            <person name="Jones B.M."/>
            <person name="Lawson T."/>
            <person name="Leese F."/>
            <person name="Lindquist E."/>
            <person name="Lobanov A."/>
            <person name="Lomsadze A."/>
            <person name="Malik S.B."/>
            <person name="Marsh M.E."/>
            <person name="Mackinder L."/>
            <person name="Mock T."/>
            <person name="Mueller-Roeber B."/>
            <person name="Pagarete A."/>
            <person name="Parker M."/>
            <person name="Probert I."/>
            <person name="Quesneville H."/>
            <person name="Raines C."/>
            <person name="Rensing S.A."/>
            <person name="Riano-Pachon D.M."/>
            <person name="Richier S."/>
            <person name="Rokitta S."/>
            <person name="Shiraiwa Y."/>
            <person name="Soanes D.M."/>
            <person name="van der Giezen M."/>
            <person name="Wahlund T.M."/>
            <person name="Williams B."/>
            <person name="Wilson W."/>
            <person name="Wolfe G."/>
            <person name="Wurch L.L."/>
        </authorList>
    </citation>
    <scope>NUCLEOTIDE SEQUENCE</scope>
</reference>
<evidence type="ECO:0000256" key="1">
    <source>
        <dbReference type="ARBA" id="ARBA00004651"/>
    </source>
</evidence>
<dbReference type="Pfam" id="PF03600">
    <property type="entry name" value="CitMHS"/>
    <property type="match status" value="1"/>
</dbReference>
<keyword evidence="11" id="KW-1185">Reference proteome</keyword>
<dbReference type="GeneID" id="17281814"/>
<evidence type="ECO:0000256" key="8">
    <source>
        <dbReference type="SAM" id="Phobius"/>
    </source>
</evidence>
<dbReference type="PANTHER" id="PTHR43302">
    <property type="entry name" value="TRANSPORTER ARSB-RELATED"/>
    <property type="match status" value="1"/>
</dbReference>
<evidence type="ECO:0000256" key="4">
    <source>
        <dbReference type="ARBA" id="ARBA00022692"/>
    </source>
</evidence>
<sequence length="262" mass="28131">MHSRRPLPSKRRGLDPARLLPPQLGRRQGSAQSFVDTLVATSTADPIRAHFVGQRDARRRIGVYVVLSGLLVGFLFTSSIAWVALTAAGVLAIAEAYLQPRSRDPTVILGYVDGPLLVMIGGLFVVIAGSRLTGLPQEIFDLAKSIKGVGLDFDSPKDVCVFAILVLILSNICSNVPTVMLLSGQMMKLDPSIVVETGWVILAFSSTVAGNLTLVGSIANLIVAEKAARTGYEFTFFRHLAFAFPTTLVFALAGSLLLFYIV</sequence>
<dbReference type="GO" id="GO:0055085">
    <property type="term" value="P:transmembrane transport"/>
    <property type="evidence" value="ECO:0007669"/>
    <property type="project" value="InterPro"/>
</dbReference>
<feature type="transmembrane region" description="Helical" evidence="8">
    <location>
        <begin position="236"/>
        <end position="261"/>
    </location>
</feature>
<feature type="transmembrane region" description="Helical" evidence="8">
    <location>
        <begin position="61"/>
        <end position="94"/>
    </location>
</feature>
<name>A0A0D3IX88_EMIH1</name>
<dbReference type="RefSeq" id="XP_005788973.1">
    <property type="nucleotide sequence ID" value="XM_005788916.1"/>
</dbReference>
<evidence type="ECO:0000256" key="7">
    <source>
        <dbReference type="SAM" id="MobiDB-lite"/>
    </source>
</evidence>
<accession>A0A0D3IX88</accession>